<dbReference type="Gene3D" id="1.20.5.1930">
    <property type="match status" value="1"/>
</dbReference>
<dbReference type="InterPro" id="IPR003660">
    <property type="entry name" value="HAMP_dom"/>
</dbReference>
<evidence type="ECO:0000313" key="13">
    <source>
        <dbReference type="EMBL" id="RUO43082.1"/>
    </source>
</evidence>
<dbReference type="SMART" id="SM00304">
    <property type="entry name" value="HAMP"/>
    <property type="match status" value="1"/>
</dbReference>
<dbReference type="GO" id="GO:0000155">
    <property type="term" value="F:phosphorelay sensor kinase activity"/>
    <property type="evidence" value="ECO:0007669"/>
    <property type="project" value="UniProtKB-UniRule"/>
</dbReference>
<dbReference type="AlphaFoldDB" id="A0A432X8E7"/>
<dbReference type="InterPro" id="IPR016380">
    <property type="entry name" value="Sig_transdc_His_kin_NarX/NarQ"/>
</dbReference>
<dbReference type="InterPro" id="IPR011712">
    <property type="entry name" value="Sig_transdc_His_kin_sub3_dim/P"/>
</dbReference>
<feature type="transmembrane region" description="Helical" evidence="10">
    <location>
        <begin position="6"/>
        <end position="26"/>
    </location>
</feature>
<dbReference type="CDD" id="cd16917">
    <property type="entry name" value="HATPase_UhpB-NarQ-NarX-like"/>
    <property type="match status" value="1"/>
</dbReference>
<keyword evidence="9" id="KW-1003">Cell membrane</keyword>
<feature type="transmembrane region" description="Helical" evidence="10">
    <location>
        <begin position="147"/>
        <end position="167"/>
    </location>
</feature>
<dbReference type="SMART" id="SM00387">
    <property type="entry name" value="HATPase_c"/>
    <property type="match status" value="1"/>
</dbReference>
<dbReference type="SUPFAM" id="SSF55781">
    <property type="entry name" value="GAF domain-like"/>
    <property type="match status" value="1"/>
</dbReference>
<evidence type="ECO:0000256" key="7">
    <source>
        <dbReference type="ARBA" id="ARBA00022840"/>
    </source>
</evidence>
<keyword evidence="8 9" id="KW-0902">Two-component regulatory system</keyword>
<sequence length="605" mass="68639">MAGNISLALFAIIGLSLATLLTSYWISDQVNRDPEALNIAGSLRYQVYHVALAKEQNDPALLASAIQAIEQDWNHHAFNHYEHSNPELYTLYLNTKAQWHTLKEEIIQGGLSAEQLFPLINQQVSAIDTMVNQMQQHAEKTVQSLRLLFIVALFLSVGFAVVVVYWLRVRFQTPLQNLQHVAQQISQGDFTARFKTQPRNDELDTLGLTINKMANTIGYMYGSLESRVDEQTKQLQRSHTTLQLLYDISTRINDHSLAYNDFRDTTLKLRDVLKLGELELCLVTETGDSPYMQFHSNLPEQQPCAAINCAECIRRDDAITVENGVRSYHYPLKRDDKRFGVLVARCKEHEVMHDWQKRLLKLVSDQLALALSLKTEEDQVRRLAMVNERTVIARELHDSLAQALSYLKIQVTRLNKALTVNNQDIIDDVSKELKNGLDSAYRQLRELLTTFRLKLDGDGLLNALETTATQLRAQTDMEVQLDYRISDIPLAPHEEIHLLQMIREAAQNAINHSEGSLLVIRLETTEEGTVALTVEDDGKGIPQQPERLNHYGLAIIKERARHLGGIADIKPRTSGGTRVHFHFVPAAVQRQNPEISEHISTVTVE</sequence>
<keyword evidence="14" id="KW-1185">Reference proteome</keyword>
<evidence type="ECO:0000256" key="2">
    <source>
        <dbReference type="ARBA" id="ARBA00004370"/>
    </source>
</evidence>
<dbReference type="Gene3D" id="1.10.8.500">
    <property type="entry name" value="HAMP domain in histidine kinase"/>
    <property type="match status" value="1"/>
</dbReference>
<keyword evidence="6 9" id="KW-0418">Kinase</keyword>
<dbReference type="PANTHER" id="PTHR24421">
    <property type="entry name" value="NITRATE/NITRITE SENSOR PROTEIN NARX-RELATED"/>
    <property type="match status" value="1"/>
</dbReference>
<keyword evidence="9 10" id="KW-0472">Membrane</keyword>
<dbReference type="PROSITE" id="PS50885">
    <property type="entry name" value="HAMP"/>
    <property type="match status" value="1"/>
</dbReference>
<evidence type="ECO:0000256" key="8">
    <source>
        <dbReference type="ARBA" id="ARBA00023012"/>
    </source>
</evidence>
<dbReference type="InterPro" id="IPR005467">
    <property type="entry name" value="His_kinase_dom"/>
</dbReference>
<dbReference type="Gene3D" id="1.20.120.960">
    <property type="entry name" value="Histidine kinase NarX, sensor domain"/>
    <property type="match status" value="1"/>
</dbReference>
<feature type="domain" description="Histidine kinase" evidence="11">
    <location>
        <begin position="391"/>
        <end position="587"/>
    </location>
</feature>
<evidence type="ECO:0000259" key="12">
    <source>
        <dbReference type="PROSITE" id="PS50885"/>
    </source>
</evidence>
<dbReference type="EC" id="2.7.13.3" evidence="9"/>
<evidence type="ECO:0000259" key="11">
    <source>
        <dbReference type="PROSITE" id="PS50109"/>
    </source>
</evidence>
<dbReference type="PIRSF" id="PIRSF003167">
    <property type="entry name" value="STHK_NarX/NarQ"/>
    <property type="match status" value="1"/>
</dbReference>
<dbReference type="InterPro" id="IPR036890">
    <property type="entry name" value="HATPase_C_sf"/>
</dbReference>
<evidence type="ECO:0000256" key="10">
    <source>
        <dbReference type="SAM" id="Phobius"/>
    </source>
</evidence>
<evidence type="ECO:0000313" key="14">
    <source>
        <dbReference type="Proteomes" id="UP000286976"/>
    </source>
</evidence>
<dbReference type="PANTHER" id="PTHR24421:SF10">
    <property type="entry name" value="NITRATE_NITRITE SENSOR PROTEIN NARQ"/>
    <property type="match status" value="1"/>
</dbReference>
<dbReference type="GO" id="GO:0046983">
    <property type="term" value="F:protein dimerization activity"/>
    <property type="evidence" value="ECO:0007669"/>
    <property type="project" value="UniProtKB-UniRule"/>
</dbReference>
<keyword evidence="10" id="KW-0812">Transmembrane</keyword>
<comment type="caution">
    <text evidence="13">The sequence shown here is derived from an EMBL/GenBank/DDBJ whole genome shotgun (WGS) entry which is preliminary data.</text>
</comment>
<evidence type="ECO:0000256" key="1">
    <source>
        <dbReference type="ARBA" id="ARBA00000085"/>
    </source>
</evidence>
<organism evidence="13 14">
    <name type="scientific">Aliidiomarina taiwanensis</name>
    <dbReference type="NCBI Taxonomy" id="946228"/>
    <lineage>
        <taxon>Bacteria</taxon>
        <taxon>Pseudomonadati</taxon>
        <taxon>Pseudomonadota</taxon>
        <taxon>Gammaproteobacteria</taxon>
        <taxon>Alteromonadales</taxon>
        <taxon>Idiomarinaceae</taxon>
        <taxon>Aliidiomarina</taxon>
    </lineage>
</organism>
<evidence type="ECO:0000256" key="5">
    <source>
        <dbReference type="ARBA" id="ARBA00022741"/>
    </source>
</evidence>
<dbReference type="InterPro" id="IPR050482">
    <property type="entry name" value="Sensor_HK_TwoCompSys"/>
</dbReference>
<keyword evidence="7 9" id="KW-0067">ATP-binding</keyword>
<dbReference type="Pfam" id="PF07730">
    <property type="entry name" value="HisKA_3"/>
    <property type="match status" value="1"/>
</dbReference>
<feature type="domain" description="HAMP" evidence="12">
    <location>
        <begin position="169"/>
        <end position="222"/>
    </location>
</feature>
<evidence type="ECO:0000256" key="3">
    <source>
        <dbReference type="ARBA" id="ARBA00022553"/>
    </source>
</evidence>
<protein>
    <recommendedName>
        <fullName evidence="9">Sensor protein</fullName>
        <ecNumber evidence="9">2.7.13.3</ecNumber>
    </recommendedName>
</protein>
<dbReference type="PROSITE" id="PS50109">
    <property type="entry name" value="HIS_KIN"/>
    <property type="match status" value="1"/>
</dbReference>
<comment type="catalytic activity">
    <reaction evidence="1 9">
        <text>ATP + protein L-histidine = ADP + protein N-phospho-L-histidine.</text>
        <dbReference type="EC" id="2.7.13.3"/>
    </reaction>
</comment>
<accession>A0A432X8E7</accession>
<keyword evidence="4 9" id="KW-0808">Transferase</keyword>
<reference evidence="13 14" key="1">
    <citation type="journal article" date="2011" name="Front. Microbiol.">
        <title>Genomic signatures of strain selection and enhancement in Bacillus atrophaeus var. globigii, a historical biowarfare simulant.</title>
        <authorList>
            <person name="Gibbons H.S."/>
            <person name="Broomall S.M."/>
            <person name="McNew L.A."/>
            <person name="Daligault H."/>
            <person name="Chapman C."/>
            <person name="Bruce D."/>
            <person name="Karavis M."/>
            <person name="Krepps M."/>
            <person name="McGregor P.A."/>
            <person name="Hong C."/>
            <person name="Park K.H."/>
            <person name="Akmal A."/>
            <person name="Feldman A."/>
            <person name="Lin J.S."/>
            <person name="Chang W.E."/>
            <person name="Higgs B.W."/>
            <person name="Demirev P."/>
            <person name="Lindquist J."/>
            <person name="Liem A."/>
            <person name="Fochler E."/>
            <person name="Read T.D."/>
            <person name="Tapia R."/>
            <person name="Johnson S."/>
            <person name="Bishop-Lilly K.A."/>
            <person name="Detter C."/>
            <person name="Han C."/>
            <person name="Sozhamannan S."/>
            <person name="Rosenzweig C.N."/>
            <person name="Skowronski E.W."/>
        </authorList>
    </citation>
    <scope>NUCLEOTIDE SEQUENCE [LARGE SCALE GENOMIC DNA]</scope>
    <source>
        <strain evidence="13 14">AIT1</strain>
    </source>
</reference>
<dbReference type="InterPro" id="IPR003594">
    <property type="entry name" value="HATPase_dom"/>
</dbReference>
<proteinExistence type="predicted"/>
<comment type="subcellular location">
    <subcellularLocation>
        <location evidence="9">Cell inner membrane</location>
    </subcellularLocation>
    <subcellularLocation>
        <location evidence="2">Membrane</location>
    </subcellularLocation>
</comment>
<name>A0A432X8E7_9GAMM</name>
<dbReference type="EMBL" id="PIPQ01000002">
    <property type="protein sequence ID" value="RUO43082.1"/>
    <property type="molecule type" value="Genomic_DNA"/>
</dbReference>
<dbReference type="OrthoDB" id="9811306at2"/>
<dbReference type="InterPro" id="IPR042295">
    <property type="entry name" value="NarX-like_N_sf"/>
</dbReference>
<dbReference type="SUPFAM" id="SSF158472">
    <property type="entry name" value="HAMP domain-like"/>
    <property type="match status" value="1"/>
</dbReference>
<dbReference type="GO" id="GO:0005886">
    <property type="term" value="C:plasma membrane"/>
    <property type="evidence" value="ECO:0007669"/>
    <property type="project" value="UniProtKB-SubCell"/>
</dbReference>
<evidence type="ECO:0000256" key="4">
    <source>
        <dbReference type="ARBA" id="ARBA00022679"/>
    </source>
</evidence>
<keyword evidence="3" id="KW-0597">Phosphoprotein</keyword>
<dbReference type="Gene3D" id="3.30.565.10">
    <property type="entry name" value="Histidine kinase-like ATPase, C-terminal domain"/>
    <property type="match status" value="1"/>
</dbReference>
<keyword evidence="5 9" id="KW-0547">Nucleotide-binding</keyword>
<dbReference type="Pfam" id="PF02518">
    <property type="entry name" value="HATPase_c"/>
    <property type="match status" value="1"/>
</dbReference>
<dbReference type="Pfam" id="PF00672">
    <property type="entry name" value="HAMP"/>
    <property type="match status" value="1"/>
</dbReference>
<dbReference type="SUPFAM" id="SSF55874">
    <property type="entry name" value="ATPase domain of HSP90 chaperone/DNA topoisomerase II/histidine kinase"/>
    <property type="match status" value="1"/>
</dbReference>
<gene>
    <name evidence="13" type="ORF">CWE15_04810</name>
</gene>
<keyword evidence="9" id="KW-0997">Cell inner membrane</keyword>
<evidence type="ECO:0000256" key="6">
    <source>
        <dbReference type="ARBA" id="ARBA00022777"/>
    </source>
</evidence>
<keyword evidence="10" id="KW-1133">Transmembrane helix</keyword>
<evidence type="ECO:0000256" key="9">
    <source>
        <dbReference type="PIRNR" id="PIRNR003167"/>
    </source>
</evidence>
<dbReference type="Proteomes" id="UP000286976">
    <property type="component" value="Unassembled WGS sequence"/>
</dbReference>
<dbReference type="CDD" id="cd06225">
    <property type="entry name" value="HAMP"/>
    <property type="match status" value="1"/>
</dbReference>
<dbReference type="GO" id="GO:0005524">
    <property type="term" value="F:ATP binding"/>
    <property type="evidence" value="ECO:0007669"/>
    <property type="project" value="UniProtKB-UniRule"/>
</dbReference>